<protein>
    <recommendedName>
        <fullName evidence="3">Transcription factor domain-containing protein</fullName>
    </recommendedName>
</protein>
<organism evidence="1 2">
    <name type="scientific">Monosporascus cannonballus</name>
    <dbReference type="NCBI Taxonomy" id="155416"/>
    <lineage>
        <taxon>Eukaryota</taxon>
        <taxon>Fungi</taxon>
        <taxon>Dikarya</taxon>
        <taxon>Ascomycota</taxon>
        <taxon>Pezizomycotina</taxon>
        <taxon>Sordariomycetes</taxon>
        <taxon>Xylariomycetidae</taxon>
        <taxon>Xylariales</taxon>
        <taxon>Xylariales incertae sedis</taxon>
        <taxon>Monosporascus</taxon>
    </lineage>
</organism>
<gene>
    <name evidence="1" type="ORF">DL762_005899</name>
</gene>
<evidence type="ECO:0008006" key="3">
    <source>
        <dbReference type="Google" id="ProtNLM"/>
    </source>
</evidence>
<name>A0ABY0H4F3_9PEZI</name>
<reference evidence="1 2" key="1">
    <citation type="submission" date="2018-06" db="EMBL/GenBank/DDBJ databases">
        <title>Complete Genomes of Monosporascus.</title>
        <authorList>
            <person name="Robinson A.J."/>
            <person name="Natvig D.O."/>
        </authorList>
    </citation>
    <scope>NUCLEOTIDE SEQUENCE [LARGE SCALE GENOMIC DNA]</scope>
    <source>
        <strain evidence="1 2">CBS 609.92</strain>
    </source>
</reference>
<comment type="caution">
    <text evidence="1">The sequence shown here is derived from an EMBL/GenBank/DDBJ whole genome shotgun (WGS) entry which is preliminary data.</text>
</comment>
<accession>A0ABY0H4F3</accession>
<proteinExistence type="predicted"/>
<evidence type="ECO:0000313" key="2">
    <source>
        <dbReference type="Proteomes" id="UP000294003"/>
    </source>
</evidence>
<keyword evidence="2" id="KW-1185">Reference proteome</keyword>
<evidence type="ECO:0000313" key="1">
    <source>
        <dbReference type="EMBL" id="RYO83943.1"/>
    </source>
</evidence>
<sequence length="301" mass="33984">MFAMLGGRLSLHIFSRKEKAGPTTWISTSAVRAGLHQIENPRLCSAFEVKSETEDVIEDWRYVWCPWTASSPKVFLPDGPGELWEVAQEITSYGDLNGFNIHIVTATMLRNAGAVLWLRSEKGPGRHRARIADLKRNLASLRLALPPRYLNPTRNVLKSEVAPDHHVRLTNILHLHMARIILGLPDGLSAGEEEWMENWQQTLEASQDVVRVVEQWDNQFSAHVDPAICFIVFLALAILNLHRRSSIDESSELATTISQSERILMLFLEQFSSLWTLPRFLAGKTAEQFLDSSGFADLLAF</sequence>
<dbReference type="Proteomes" id="UP000294003">
    <property type="component" value="Unassembled WGS sequence"/>
</dbReference>
<dbReference type="EMBL" id="QJNS01000176">
    <property type="protein sequence ID" value="RYO83943.1"/>
    <property type="molecule type" value="Genomic_DNA"/>
</dbReference>